<dbReference type="AlphaFoldDB" id="A0A0L0N0H1"/>
<dbReference type="OrthoDB" id="10017208at2759"/>
<dbReference type="STRING" id="1163406.A0A0L0N0H1"/>
<dbReference type="EMBL" id="LFRF01000034">
    <property type="protein sequence ID" value="KND87613.1"/>
    <property type="molecule type" value="Genomic_DNA"/>
</dbReference>
<dbReference type="PANTHER" id="PTHR33048">
    <property type="entry name" value="PTH11-LIKE INTEGRAL MEMBRANE PROTEIN (AFU_ORTHOLOGUE AFUA_5G11245)"/>
    <property type="match status" value="1"/>
</dbReference>
<comment type="caution">
    <text evidence="9">The sequence shown here is derived from an EMBL/GenBank/DDBJ whole genome shotgun (WGS) entry which is preliminary data.</text>
</comment>
<feature type="transmembrane region" description="Helical" evidence="7">
    <location>
        <begin position="129"/>
        <end position="151"/>
    </location>
</feature>
<evidence type="ECO:0000259" key="8">
    <source>
        <dbReference type="Pfam" id="PF20684"/>
    </source>
</evidence>
<comment type="subcellular location">
    <subcellularLocation>
        <location evidence="1">Membrane</location>
        <topology evidence="1">Multi-pass membrane protein</topology>
    </subcellularLocation>
</comment>
<evidence type="ECO:0000313" key="9">
    <source>
        <dbReference type="EMBL" id="KND87613.1"/>
    </source>
</evidence>
<gene>
    <name evidence="9" type="ORF">TOPH_07738</name>
</gene>
<dbReference type="PANTHER" id="PTHR33048:SF47">
    <property type="entry name" value="INTEGRAL MEMBRANE PROTEIN-RELATED"/>
    <property type="match status" value="1"/>
</dbReference>
<feature type="compositionally biased region" description="Basic and acidic residues" evidence="6">
    <location>
        <begin position="319"/>
        <end position="345"/>
    </location>
</feature>
<accession>A0A0L0N0H1</accession>
<evidence type="ECO:0000256" key="4">
    <source>
        <dbReference type="ARBA" id="ARBA00023136"/>
    </source>
</evidence>
<dbReference type="Proteomes" id="UP000036947">
    <property type="component" value="Unassembled WGS sequence"/>
</dbReference>
<feature type="domain" description="Rhodopsin" evidence="8">
    <location>
        <begin position="35"/>
        <end position="276"/>
    </location>
</feature>
<feature type="transmembrane region" description="Helical" evidence="7">
    <location>
        <begin position="93"/>
        <end position="117"/>
    </location>
</feature>
<dbReference type="GO" id="GO:0016020">
    <property type="term" value="C:membrane"/>
    <property type="evidence" value="ECO:0007669"/>
    <property type="project" value="UniProtKB-SubCell"/>
</dbReference>
<keyword evidence="10" id="KW-1185">Reference proteome</keyword>
<evidence type="ECO:0000256" key="3">
    <source>
        <dbReference type="ARBA" id="ARBA00022989"/>
    </source>
</evidence>
<evidence type="ECO:0000256" key="5">
    <source>
        <dbReference type="ARBA" id="ARBA00038359"/>
    </source>
</evidence>
<protein>
    <recommendedName>
        <fullName evidence="8">Rhodopsin domain-containing protein</fullName>
    </recommendedName>
</protein>
<dbReference type="InterPro" id="IPR052337">
    <property type="entry name" value="SAT4-like"/>
</dbReference>
<evidence type="ECO:0000256" key="7">
    <source>
        <dbReference type="SAM" id="Phobius"/>
    </source>
</evidence>
<feature type="transmembrane region" description="Helical" evidence="7">
    <location>
        <begin position="20"/>
        <end position="39"/>
    </location>
</feature>
<evidence type="ECO:0000256" key="2">
    <source>
        <dbReference type="ARBA" id="ARBA00022692"/>
    </source>
</evidence>
<evidence type="ECO:0000256" key="6">
    <source>
        <dbReference type="SAM" id="MobiDB-lite"/>
    </source>
</evidence>
<keyword evidence="4 7" id="KW-0472">Membrane</keyword>
<dbReference type="InterPro" id="IPR049326">
    <property type="entry name" value="Rhodopsin_dom_fungi"/>
</dbReference>
<proteinExistence type="inferred from homology"/>
<feature type="region of interest" description="Disordered" evidence="6">
    <location>
        <begin position="314"/>
        <end position="364"/>
    </location>
</feature>
<organism evidence="9 10">
    <name type="scientific">Tolypocladium ophioglossoides (strain CBS 100239)</name>
    <name type="common">Snaketongue truffleclub</name>
    <name type="synonym">Elaphocordyceps ophioglossoides</name>
    <dbReference type="NCBI Taxonomy" id="1163406"/>
    <lineage>
        <taxon>Eukaryota</taxon>
        <taxon>Fungi</taxon>
        <taxon>Dikarya</taxon>
        <taxon>Ascomycota</taxon>
        <taxon>Pezizomycotina</taxon>
        <taxon>Sordariomycetes</taxon>
        <taxon>Hypocreomycetidae</taxon>
        <taxon>Hypocreales</taxon>
        <taxon>Ophiocordycipitaceae</taxon>
        <taxon>Tolypocladium</taxon>
    </lineage>
</organism>
<feature type="transmembrane region" description="Helical" evidence="7">
    <location>
        <begin position="181"/>
        <end position="202"/>
    </location>
</feature>
<evidence type="ECO:0000313" key="10">
    <source>
        <dbReference type="Proteomes" id="UP000036947"/>
    </source>
</evidence>
<feature type="compositionally biased region" description="Basic and acidic residues" evidence="6">
    <location>
        <begin position="354"/>
        <end position="364"/>
    </location>
</feature>
<comment type="similarity">
    <text evidence="5">Belongs to the SAT4 family.</text>
</comment>
<keyword evidence="3 7" id="KW-1133">Transmembrane helix</keyword>
<feature type="transmembrane region" description="Helical" evidence="7">
    <location>
        <begin position="214"/>
        <end position="238"/>
    </location>
</feature>
<evidence type="ECO:0000256" key="1">
    <source>
        <dbReference type="ARBA" id="ARBA00004141"/>
    </source>
</evidence>
<keyword evidence="2 7" id="KW-0812">Transmembrane</keyword>
<sequence>MDRDFPESEESAYWKRVTIAVPLTFTILATIVYMLRVYATRKISSKVRAEDVLMGCAVVLMWGDTASILLKAFNGVGVPDALLPHYRQVRFKLGSWLVIKFWSSSMICAKLSIILFLRRVIGVRRAVRMALDFMAVAVVIWGLSNFFYTIFFCQPVAYYWDRTIPGGRCVGNHVYMIESKLIASIAVVMDFIILLIPMPTVWNLQIKTKRKIAISSILGVGVVVCIFSLLRAVQFGYFDTANLSTSSNLEGLWTLLENNFTVMCGSMPQLGPLFKKTLSESTTSGKAGQYYRSNDVPRSGGTWGFRPMNDISTSVSGTYDKRGQLSQGEPKERQNSSEIELRGIEVHTTINQEVSRDIESEQSR</sequence>
<feature type="transmembrane region" description="Helical" evidence="7">
    <location>
        <begin position="51"/>
        <end position="73"/>
    </location>
</feature>
<dbReference type="Pfam" id="PF20684">
    <property type="entry name" value="Fung_rhodopsin"/>
    <property type="match status" value="1"/>
</dbReference>
<reference evidence="9 10" key="1">
    <citation type="journal article" date="2015" name="BMC Genomics">
        <title>The genome of the truffle-parasite Tolypocladium ophioglossoides and the evolution of antifungal peptaibiotics.</title>
        <authorList>
            <person name="Quandt C.A."/>
            <person name="Bushley K.E."/>
            <person name="Spatafora J.W."/>
        </authorList>
    </citation>
    <scope>NUCLEOTIDE SEQUENCE [LARGE SCALE GENOMIC DNA]</scope>
    <source>
        <strain evidence="9 10">CBS 100239</strain>
    </source>
</reference>
<name>A0A0L0N0H1_TOLOC</name>